<evidence type="ECO:0000313" key="1">
    <source>
        <dbReference type="EMBL" id="KKK67126.1"/>
    </source>
</evidence>
<gene>
    <name evidence="1" type="ORF">LCGC14_2957200</name>
</gene>
<dbReference type="AlphaFoldDB" id="A0A0F9A4N5"/>
<dbReference type="EMBL" id="LAZR01059759">
    <property type="protein sequence ID" value="KKK67126.1"/>
    <property type="molecule type" value="Genomic_DNA"/>
</dbReference>
<protein>
    <submittedName>
        <fullName evidence="1">Uncharacterized protein</fullName>
    </submittedName>
</protein>
<sequence>MWPVLIIVLGVRLHYMVQLSEAEAEKVIQALTLQTANPRLGVTIGNGRLNRRPDDTAIITSEVLIKGFGKLRVPVMNQESNIDSLILDPHADIPRLLLHPFTRGIVRAR</sequence>
<reference evidence="1" key="1">
    <citation type="journal article" date="2015" name="Nature">
        <title>Complex archaea that bridge the gap between prokaryotes and eukaryotes.</title>
        <authorList>
            <person name="Spang A."/>
            <person name="Saw J.H."/>
            <person name="Jorgensen S.L."/>
            <person name="Zaremba-Niedzwiedzka K."/>
            <person name="Martijn J."/>
            <person name="Lind A.E."/>
            <person name="van Eijk R."/>
            <person name="Schleper C."/>
            <person name="Guy L."/>
            <person name="Ettema T.J."/>
        </authorList>
    </citation>
    <scope>NUCLEOTIDE SEQUENCE</scope>
</reference>
<comment type="caution">
    <text evidence="1">The sequence shown here is derived from an EMBL/GenBank/DDBJ whole genome shotgun (WGS) entry which is preliminary data.</text>
</comment>
<organism evidence="1">
    <name type="scientific">marine sediment metagenome</name>
    <dbReference type="NCBI Taxonomy" id="412755"/>
    <lineage>
        <taxon>unclassified sequences</taxon>
        <taxon>metagenomes</taxon>
        <taxon>ecological metagenomes</taxon>
    </lineage>
</organism>
<proteinExistence type="predicted"/>
<name>A0A0F9A4N5_9ZZZZ</name>
<accession>A0A0F9A4N5</accession>